<dbReference type="InterPro" id="IPR033599">
    <property type="entry name" value="TAF1B/Rrn7"/>
</dbReference>
<keyword evidence="3" id="KW-0479">Metal-binding</keyword>
<gene>
    <name evidence="10" type="ORF">AFUS01_LOCUS14000</name>
</gene>
<accession>A0A8J2JV21</accession>
<dbReference type="Proteomes" id="UP000708208">
    <property type="component" value="Unassembled WGS sequence"/>
</dbReference>
<dbReference type="GO" id="GO:0042790">
    <property type="term" value="P:nucleolar large rRNA transcription by RNA polymerase I"/>
    <property type="evidence" value="ECO:0007669"/>
    <property type="project" value="TreeGrafter"/>
</dbReference>
<evidence type="ECO:0000313" key="11">
    <source>
        <dbReference type="Proteomes" id="UP000708208"/>
    </source>
</evidence>
<keyword evidence="8" id="KW-0804">Transcription</keyword>
<keyword evidence="11" id="KW-1185">Reference proteome</keyword>
<evidence type="ECO:0008006" key="12">
    <source>
        <dbReference type="Google" id="ProtNLM"/>
    </source>
</evidence>
<evidence type="ECO:0000256" key="1">
    <source>
        <dbReference type="ARBA" id="ARBA00004604"/>
    </source>
</evidence>
<dbReference type="PANTHER" id="PTHR31576">
    <property type="entry name" value="TATA BOX-BINDING PROTEIN-ASSOCIATED FACTOR RNA POLYMERASE I SUBUNIT B"/>
    <property type="match status" value="1"/>
</dbReference>
<evidence type="ECO:0000256" key="6">
    <source>
        <dbReference type="ARBA" id="ARBA00023015"/>
    </source>
</evidence>
<dbReference type="GO" id="GO:0001164">
    <property type="term" value="F:RNA polymerase I core promoter sequence-specific DNA binding"/>
    <property type="evidence" value="ECO:0007669"/>
    <property type="project" value="InterPro"/>
</dbReference>
<keyword evidence="9" id="KW-0539">Nucleus</keyword>
<dbReference type="GO" id="GO:0070860">
    <property type="term" value="C:RNA polymerase I core factor complex"/>
    <property type="evidence" value="ECO:0007669"/>
    <property type="project" value="InterPro"/>
</dbReference>
<evidence type="ECO:0000256" key="5">
    <source>
        <dbReference type="ARBA" id="ARBA00022833"/>
    </source>
</evidence>
<name>A0A8J2JV21_9HEXA</name>
<keyword evidence="7" id="KW-0238">DNA-binding</keyword>
<protein>
    <recommendedName>
        <fullName evidence="12">TATA box-binding protein-associated factor RNA polymerase I subunit B</fullName>
    </recommendedName>
</protein>
<dbReference type="GO" id="GO:0008270">
    <property type="term" value="F:zinc ion binding"/>
    <property type="evidence" value="ECO:0007669"/>
    <property type="project" value="UniProtKB-KW"/>
</dbReference>
<dbReference type="PANTHER" id="PTHR31576:SF2">
    <property type="entry name" value="TATA BOX-BINDING PROTEIN-ASSOCIATED FACTOR RNA POLYMERASE I SUBUNIT B"/>
    <property type="match status" value="1"/>
</dbReference>
<reference evidence="10" key="1">
    <citation type="submission" date="2021-06" db="EMBL/GenBank/DDBJ databases">
        <authorList>
            <person name="Hodson N. C."/>
            <person name="Mongue J. A."/>
            <person name="Jaron S. K."/>
        </authorList>
    </citation>
    <scope>NUCLEOTIDE SEQUENCE</scope>
</reference>
<keyword evidence="6" id="KW-0805">Transcription regulation</keyword>
<keyword evidence="4" id="KW-0863">Zinc-finger</keyword>
<evidence type="ECO:0000256" key="8">
    <source>
        <dbReference type="ARBA" id="ARBA00023163"/>
    </source>
</evidence>
<comment type="subcellular location">
    <subcellularLocation>
        <location evidence="1">Nucleus</location>
        <location evidence="1">Nucleolus</location>
    </subcellularLocation>
</comment>
<dbReference type="OrthoDB" id="10069252at2759"/>
<evidence type="ECO:0000256" key="9">
    <source>
        <dbReference type="ARBA" id="ARBA00023242"/>
    </source>
</evidence>
<dbReference type="EMBL" id="CAJVCH010116595">
    <property type="protein sequence ID" value="CAG7725016.1"/>
    <property type="molecule type" value="Genomic_DNA"/>
</dbReference>
<evidence type="ECO:0000256" key="2">
    <source>
        <dbReference type="ARBA" id="ARBA00006899"/>
    </source>
</evidence>
<evidence type="ECO:0000313" key="10">
    <source>
        <dbReference type="EMBL" id="CAG7725016.1"/>
    </source>
</evidence>
<sequence length="638" mass="72884">MSWRDTCDVCGLREFYLEGGYYYCSICNTQSQQSRHFVEEEQEFNPGAFRSAVTRLQVDEPESAGRTKESEEFVYKGCGAVKLSSWEVYNIVLKTMADRLVEAGYPRILKSKVLELYTDYLKRREAIFVSTTVSKLSAVSLSEPKMNIYALYGKTPRQRLKWGTKDVEKKREREARLDQTNNVGVGSMRKLKAQAKRRAFIKEYLEKSHASDSASQEPSISNKTRKFSKAKKKEARLMFTQSLRQVRATVPSGKKVVPGSARPHSLRLKKIFQPETFTMKSVLILIFVALRQIGCKVLFSDILRLSTEGILKIESITSILHAEEIKLLDLNCDRFVKKKNFDLQRCGDSIEVFLTYMAIENFPYPLFTEFIPKFMDHLKLPREFECLLSQLNKKNIKLEDWLLYHREADKVIKQQKVSLSDGVSISTVVSDNFHQDHLKKSTNSKAVTDSCNAIKSIFSEICATSETDTGVPPVHVQPQPQIMSTGIPREDVIQAYTRAQQNSWLVTKSSLDTLVQNFAKSRIDYIFDPSKYIPILSKAGYKVKVIAGDARNADTKLCFKGNTIPLFQPYKLYNDFTSDDTSESLNYLISLYSDVFAGSNFESVQRHIRSNIDCIEKSTLSTTFSVIFLKSRRLEDCS</sequence>
<organism evidence="10 11">
    <name type="scientific">Allacma fusca</name>
    <dbReference type="NCBI Taxonomy" id="39272"/>
    <lineage>
        <taxon>Eukaryota</taxon>
        <taxon>Metazoa</taxon>
        <taxon>Ecdysozoa</taxon>
        <taxon>Arthropoda</taxon>
        <taxon>Hexapoda</taxon>
        <taxon>Collembola</taxon>
        <taxon>Symphypleona</taxon>
        <taxon>Sminthuridae</taxon>
        <taxon>Allacma</taxon>
    </lineage>
</organism>
<comment type="caution">
    <text evidence="10">The sequence shown here is derived from an EMBL/GenBank/DDBJ whole genome shotgun (WGS) entry which is preliminary data.</text>
</comment>
<evidence type="ECO:0000256" key="4">
    <source>
        <dbReference type="ARBA" id="ARBA00022771"/>
    </source>
</evidence>
<evidence type="ECO:0000256" key="7">
    <source>
        <dbReference type="ARBA" id="ARBA00023125"/>
    </source>
</evidence>
<dbReference type="GO" id="GO:0005668">
    <property type="term" value="C:RNA polymerase transcription factor SL1 complex"/>
    <property type="evidence" value="ECO:0007669"/>
    <property type="project" value="TreeGrafter"/>
</dbReference>
<dbReference type="AlphaFoldDB" id="A0A8J2JV21"/>
<keyword evidence="5" id="KW-0862">Zinc</keyword>
<proteinExistence type="inferred from homology"/>
<comment type="similarity">
    <text evidence="2">Belongs to the RRN7/TAF1B family.</text>
</comment>
<evidence type="ECO:0000256" key="3">
    <source>
        <dbReference type="ARBA" id="ARBA00022723"/>
    </source>
</evidence>